<dbReference type="SUPFAM" id="SSF57845">
    <property type="entry name" value="B-box zinc-binding domain"/>
    <property type="match status" value="1"/>
</dbReference>
<evidence type="ECO:0000259" key="10">
    <source>
        <dbReference type="PROSITE" id="PS50188"/>
    </source>
</evidence>
<dbReference type="Gene3D" id="4.10.830.40">
    <property type="match status" value="1"/>
</dbReference>
<accession>A0A8P4GBD6</accession>
<dbReference type="Pfam" id="PF00622">
    <property type="entry name" value="SPRY"/>
    <property type="match status" value="1"/>
</dbReference>
<keyword evidence="4" id="KW-0862">Zinc</keyword>
<keyword evidence="7" id="KW-0175">Coiled coil</keyword>
<dbReference type="AlphaFoldDB" id="A0A8P4GBD6"/>
<dbReference type="SUPFAM" id="SSF49899">
    <property type="entry name" value="Concanavalin A-like lectins/glucanases"/>
    <property type="match status" value="1"/>
</dbReference>
<keyword evidence="3 6" id="KW-0863">Zinc-finger</keyword>
<dbReference type="InterPro" id="IPR017907">
    <property type="entry name" value="Znf_RING_CS"/>
</dbReference>
<dbReference type="Gene3D" id="3.30.160.60">
    <property type="entry name" value="Classic Zinc Finger"/>
    <property type="match status" value="1"/>
</dbReference>
<dbReference type="Gene3D" id="2.60.120.920">
    <property type="match status" value="1"/>
</dbReference>
<dbReference type="InterPro" id="IPR006574">
    <property type="entry name" value="PRY"/>
</dbReference>
<dbReference type="SMART" id="SM00336">
    <property type="entry name" value="BBOX"/>
    <property type="match status" value="1"/>
</dbReference>
<dbReference type="Gene3D" id="3.30.40.10">
    <property type="entry name" value="Zinc/RING finger domain, C3HC4 (zinc finger)"/>
    <property type="match status" value="1"/>
</dbReference>
<feature type="domain" description="RING-type" evidence="8">
    <location>
        <begin position="15"/>
        <end position="59"/>
    </location>
</feature>
<dbReference type="SMART" id="SM00449">
    <property type="entry name" value="SPRY"/>
    <property type="match status" value="1"/>
</dbReference>
<dbReference type="PROSITE" id="PS50119">
    <property type="entry name" value="ZF_BBOX"/>
    <property type="match status" value="1"/>
</dbReference>
<dbReference type="GO" id="GO:0045087">
    <property type="term" value="P:innate immune response"/>
    <property type="evidence" value="ECO:0007669"/>
    <property type="project" value="UniProtKB-KW"/>
</dbReference>
<keyword evidence="1" id="KW-0399">Innate immunity</keyword>
<dbReference type="PANTHER" id="PTHR25465">
    <property type="entry name" value="B-BOX DOMAIN CONTAINING"/>
    <property type="match status" value="1"/>
</dbReference>
<evidence type="ECO:0008006" key="13">
    <source>
        <dbReference type="Google" id="ProtNLM"/>
    </source>
</evidence>
<dbReference type="PANTHER" id="PTHR25465:SF5">
    <property type="entry name" value="E3 UBIQUITIN_ISG15 LIGASE TRIM25-RELATED"/>
    <property type="match status" value="1"/>
</dbReference>
<dbReference type="InterPro" id="IPR013083">
    <property type="entry name" value="Znf_RING/FYVE/PHD"/>
</dbReference>
<feature type="coiled-coil region" evidence="7">
    <location>
        <begin position="263"/>
        <end position="293"/>
    </location>
</feature>
<dbReference type="CDD" id="cd19769">
    <property type="entry name" value="Bbox2_TRIM16-like"/>
    <property type="match status" value="1"/>
</dbReference>
<keyword evidence="2" id="KW-0479">Metal-binding</keyword>
<dbReference type="SMART" id="SM00184">
    <property type="entry name" value="RING"/>
    <property type="match status" value="1"/>
</dbReference>
<evidence type="ECO:0000259" key="9">
    <source>
        <dbReference type="PROSITE" id="PS50119"/>
    </source>
</evidence>
<dbReference type="OMA" id="FWLPQSA"/>
<dbReference type="InterPro" id="IPR001841">
    <property type="entry name" value="Znf_RING"/>
</dbReference>
<gene>
    <name evidence="11" type="primary">LOC127363762</name>
</gene>
<dbReference type="InterPro" id="IPR003877">
    <property type="entry name" value="SPRY_dom"/>
</dbReference>
<dbReference type="SUPFAM" id="SSF57850">
    <property type="entry name" value="RING/U-box"/>
    <property type="match status" value="1"/>
</dbReference>
<dbReference type="SMART" id="SM00589">
    <property type="entry name" value="PRY"/>
    <property type="match status" value="1"/>
</dbReference>
<proteinExistence type="predicted"/>
<keyword evidence="5" id="KW-0391">Immunity</keyword>
<evidence type="ECO:0000256" key="7">
    <source>
        <dbReference type="SAM" id="Coils"/>
    </source>
</evidence>
<name>A0A8P4GBD6_DICLA</name>
<dbReference type="Ensembl" id="ENSDLAT00005080738.1">
    <property type="protein sequence ID" value="ENSDLAP00005076558.1"/>
    <property type="gene ID" value="ENSDLAG00005029582.1"/>
</dbReference>
<evidence type="ECO:0000256" key="5">
    <source>
        <dbReference type="ARBA" id="ARBA00022859"/>
    </source>
</evidence>
<dbReference type="Pfam" id="PF00643">
    <property type="entry name" value="zf-B_box"/>
    <property type="match status" value="1"/>
</dbReference>
<dbReference type="InterPro" id="IPR051051">
    <property type="entry name" value="E3_ubiq-ligase_TRIM/RNF"/>
</dbReference>
<dbReference type="InterPro" id="IPR003879">
    <property type="entry name" value="Butyrophylin_SPRY"/>
</dbReference>
<reference evidence="11" key="2">
    <citation type="submission" date="2025-09" db="UniProtKB">
        <authorList>
            <consortium name="Ensembl"/>
        </authorList>
    </citation>
    <scope>IDENTIFICATION</scope>
</reference>
<organism evidence="11 12">
    <name type="scientific">Dicentrarchus labrax</name>
    <name type="common">European seabass</name>
    <name type="synonym">Morone labrax</name>
    <dbReference type="NCBI Taxonomy" id="13489"/>
    <lineage>
        <taxon>Eukaryota</taxon>
        <taxon>Metazoa</taxon>
        <taxon>Chordata</taxon>
        <taxon>Craniata</taxon>
        <taxon>Vertebrata</taxon>
        <taxon>Euteleostomi</taxon>
        <taxon>Actinopterygii</taxon>
        <taxon>Neopterygii</taxon>
        <taxon>Teleostei</taxon>
        <taxon>Neoteleostei</taxon>
        <taxon>Acanthomorphata</taxon>
        <taxon>Eupercaria</taxon>
        <taxon>Moronidae</taxon>
        <taxon>Dicentrarchus</taxon>
    </lineage>
</organism>
<dbReference type="GeneID" id="127363762"/>
<dbReference type="PROSITE" id="PS50089">
    <property type="entry name" value="ZF_RING_2"/>
    <property type="match status" value="1"/>
</dbReference>
<feature type="domain" description="B30.2/SPRY" evidence="10">
    <location>
        <begin position="367"/>
        <end position="557"/>
    </location>
</feature>
<dbReference type="CDD" id="cd16040">
    <property type="entry name" value="SPRY_PRY_SNTX"/>
    <property type="match status" value="1"/>
</dbReference>
<dbReference type="Pfam" id="PF25600">
    <property type="entry name" value="TRIM_CC"/>
    <property type="match status" value="1"/>
</dbReference>
<feature type="domain" description="B box-type" evidence="9">
    <location>
        <begin position="150"/>
        <end position="190"/>
    </location>
</feature>
<evidence type="ECO:0000256" key="2">
    <source>
        <dbReference type="ARBA" id="ARBA00022723"/>
    </source>
</evidence>
<dbReference type="InterPro" id="IPR043136">
    <property type="entry name" value="B30.2/SPRY_sf"/>
</dbReference>
<dbReference type="GeneTree" id="ENSGT01150000286950"/>
<evidence type="ECO:0000313" key="11">
    <source>
        <dbReference type="Ensembl" id="ENSDLAP00005076558.1"/>
    </source>
</evidence>
<reference evidence="11" key="1">
    <citation type="submission" date="2025-08" db="UniProtKB">
        <authorList>
            <consortium name="Ensembl"/>
        </authorList>
    </citation>
    <scope>IDENTIFICATION</scope>
</reference>
<dbReference type="PROSITE" id="PS50188">
    <property type="entry name" value="B302_SPRY"/>
    <property type="match status" value="1"/>
</dbReference>
<evidence type="ECO:0000259" key="8">
    <source>
        <dbReference type="PROSITE" id="PS50089"/>
    </source>
</evidence>
<keyword evidence="12" id="KW-1185">Reference proteome</keyword>
<protein>
    <recommendedName>
        <fullName evidence="13">Tripartite motif-containing protein 16</fullName>
    </recommendedName>
</protein>
<dbReference type="InterPro" id="IPR013320">
    <property type="entry name" value="ConA-like_dom_sf"/>
</dbReference>
<dbReference type="RefSeq" id="XP_051256588.1">
    <property type="nucleotide sequence ID" value="XM_051400628.1"/>
</dbReference>
<evidence type="ECO:0000256" key="6">
    <source>
        <dbReference type="PROSITE-ProRule" id="PRU00024"/>
    </source>
</evidence>
<dbReference type="OrthoDB" id="8821439at2759"/>
<dbReference type="Pfam" id="PF13765">
    <property type="entry name" value="PRY"/>
    <property type="match status" value="1"/>
</dbReference>
<dbReference type="InterPro" id="IPR001870">
    <property type="entry name" value="B30.2/SPRY"/>
</dbReference>
<dbReference type="Pfam" id="PF15227">
    <property type="entry name" value="zf-C3HC4_4"/>
    <property type="match status" value="1"/>
</dbReference>
<dbReference type="GO" id="GO:0005737">
    <property type="term" value="C:cytoplasm"/>
    <property type="evidence" value="ECO:0007669"/>
    <property type="project" value="UniProtKB-ARBA"/>
</dbReference>
<dbReference type="PROSITE" id="PS00518">
    <property type="entry name" value="ZF_RING_1"/>
    <property type="match status" value="1"/>
</dbReference>
<dbReference type="PRINTS" id="PR01407">
    <property type="entry name" value="BUTYPHLNCDUF"/>
</dbReference>
<evidence type="ECO:0000256" key="3">
    <source>
        <dbReference type="ARBA" id="ARBA00022771"/>
    </source>
</evidence>
<dbReference type="InterPro" id="IPR000315">
    <property type="entry name" value="Znf_B-box"/>
</dbReference>
<dbReference type="Proteomes" id="UP000694389">
    <property type="component" value="Unassembled WGS sequence"/>
</dbReference>
<dbReference type="GO" id="GO:0008270">
    <property type="term" value="F:zinc ion binding"/>
    <property type="evidence" value="ECO:0007669"/>
    <property type="project" value="UniProtKB-KW"/>
</dbReference>
<sequence length="557" mass="63545">MAQQGIQLDREKFSCSICLDLLKDPVAIPCGHSYCMSCIKDCWNEENEKEKTHSCPQCRQTFTPRPVLVKNTMLAELVEDLKKVGIQAASPDRSYSGPGDVACDYCTGIKQKAFKSCLVCMASFCEQHLQPHYNLPLLKKHKLVEATSKFEENICSHHDEVMKIFCRTDQKSICYLCSMDDHKGHDTVSAAAERAERQTELGVIQQKIQQKIQDREKNVKLIQQRVEAINLSADEAVKDSEKIFTELIRLIEKRSSEVKQQIRSQQKTEVSRAEELEKKLQQEITELRRKDTELAKLSHTEDHLHFLSNYPSLSRLSEYKDIPSIDVHPLRCFEEVTAAVSIARDKLQAVLSEESTKISLAVTDVDVLPPQAEPKTRAEFLKYFCQITLDPNTANTRLSLCDRNRKATLMAVDQLYLDHPDRFGERWQVLCREGLTGRCYWEVKWSGIVYVAVAYKNIVRKGTREECGFGNNDKSWSLECFSGYTFRHNNIVTSISGPQSSTIGVYLDHRAGTLSYYSVTETMTLLHRVQTTFTQPLYPGFWLPQSAGDTAELCDLK</sequence>
<dbReference type="InterPro" id="IPR058030">
    <property type="entry name" value="TRIM8/14/16/25/29/45/65_CC"/>
</dbReference>
<evidence type="ECO:0000256" key="4">
    <source>
        <dbReference type="ARBA" id="ARBA00022833"/>
    </source>
</evidence>
<evidence type="ECO:0000313" key="12">
    <source>
        <dbReference type="Proteomes" id="UP000694389"/>
    </source>
</evidence>
<evidence type="ECO:0000256" key="1">
    <source>
        <dbReference type="ARBA" id="ARBA00022588"/>
    </source>
</evidence>